<proteinExistence type="predicted"/>
<gene>
    <name evidence="1" type="ORF">Slati_3105500</name>
</gene>
<dbReference type="EMBL" id="JACGWN010000011">
    <property type="protein sequence ID" value="KAL0420826.1"/>
    <property type="molecule type" value="Genomic_DNA"/>
</dbReference>
<dbReference type="AlphaFoldDB" id="A0AAW2UXL2"/>
<organism evidence="1">
    <name type="scientific">Sesamum latifolium</name>
    <dbReference type="NCBI Taxonomy" id="2727402"/>
    <lineage>
        <taxon>Eukaryota</taxon>
        <taxon>Viridiplantae</taxon>
        <taxon>Streptophyta</taxon>
        <taxon>Embryophyta</taxon>
        <taxon>Tracheophyta</taxon>
        <taxon>Spermatophyta</taxon>
        <taxon>Magnoliopsida</taxon>
        <taxon>eudicotyledons</taxon>
        <taxon>Gunneridae</taxon>
        <taxon>Pentapetalae</taxon>
        <taxon>asterids</taxon>
        <taxon>lamiids</taxon>
        <taxon>Lamiales</taxon>
        <taxon>Pedaliaceae</taxon>
        <taxon>Sesamum</taxon>
    </lineage>
</organism>
<protein>
    <submittedName>
        <fullName evidence="1">Uncharacterized protein</fullName>
    </submittedName>
</protein>
<dbReference type="PANTHER" id="PTHR33116">
    <property type="entry name" value="REVERSE TRANSCRIPTASE ZINC-BINDING DOMAIN-CONTAINING PROTEIN-RELATED-RELATED"/>
    <property type="match status" value="1"/>
</dbReference>
<comment type="caution">
    <text evidence="1">The sequence shown here is derived from an EMBL/GenBank/DDBJ whole genome shotgun (WGS) entry which is preliminary data.</text>
</comment>
<feature type="non-terminal residue" evidence="1">
    <location>
        <position position="1"/>
    </location>
</feature>
<accession>A0AAW2UXL2</accession>
<dbReference type="PANTHER" id="PTHR33116:SF78">
    <property type="entry name" value="OS12G0587133 PROTEIN"/>
    <property type="match status" value="1"/>
</dbReference>
<evidence type="ECO:0000313" key="1">
    <source>
        <dbReference type="EMBL" id="KAL0420826.1"/>
    </source>
</evidence>
<name>A0AAW2UXL2_9LAMI</name>
<reference evidence="1" key="2">
    <citation type="journal article" date="2024" name="Plant">
        <title>Genomic evolution and insights into agronomic trait innovations of Sesamum species.</title>
        <authorList>
            <person name="Miao H."/>
            <person name="Wang L."/>
            <person name="Qu L."/>
            <person name="Liu H."/>
            <person name="Sun Y."/>
            <person name="Le M."/>
            <person name="Wang Q."/>
            <person name="Wei S."/>
            <person name="Zheng Y."/>
            <person name="Lin W."/>
            <person name="Duan Y."/>
            <person name="Cao H."/>
            <person name="Xiong S."/>
            <person name="Wang X."/>
            <person name="Wei L."/>
            <person name="Li C."/>
            <person name="Ma Q."/>
            <person name="Ju M."/>
            <person name="Zhao R."/>
            <person name="Li G."/>
            <person name="Mu C."/>
            <person name="Tian Q."/>
            <person name="Mei H."/>
            <person name="Zhang T."/>
            <person name="Gao T."/>
            <person name="Zhang H."/>
        </authorList>
    </citation>
    <scope>NUCLEOTIDE SEQUENCE</scope>
    <source>
        <strain evidence="1">KEN1</strain>
    </source>
</reference>
<reference evidence="1" key="1">
    <citation type="submission" date="2020-06" db="EMBL/GenBank/DDBJ databases">
        <authorList>
            <person name="Li T."/>
            <person name="Hu X."/>
            <person name="Zhang T."/>
            <person name="Song X."/>
            <person name="Zhang H."/>
            <person name="Dai N."/>
            <person name="Sheng W."/>
            <person name="Hou X."/>
            <person name="Wei L."/>
        </authorList>
    </citation>
    <scope>NUCLEOTIDE SEQUENCE</scope>
    <source>
        <strain evidence="1">KEN1</strain>
        <tissue evidence="1">Leaf</tissue>
    </source>
</reference>
<sequence>RVQLLQSVISALNIYWATAFVLPKSVIRAIEARMRNFLWRGGADSGMAKVAWKDVCKPCEEGGKDSWHPLGPLIYRFPRGPSILRIPLNVKLSTIIRDGQWNWPEIRDIEHVEIFNRLPLLGDDDHIGWDSPTGCRTNLTAYRLFQPQGPKVPWFSLFMGLSVSLKLFCAMACCFGTIINIGQSLVEWIE</sequence>